<dbReference type="Proteomes" id="UP001595764">
    <property type="component" value="Unassembled WGS sequence"/>
</dbReference>
<organism evidence="2 3">
    <name type="scientific">Amycolatopsis halotolerans</name>
    <dbReference type="NCBI Taxonomy" id="330083"/>
    <lineage>
        <taxon>Bacteria</taxon>
        <taxon>Bacillati</taxon>
        <taxon>Actinomycetota</taxon>
        <taxon>Actinomycetes</taxon>
        <taxon>Pseudonocardiales</taxon>
        <taxon>Pseudonocardiaceae</taxon>
        <taxon>Amycolatopsis</taxon>
    </lineage>
</organism>
<dbReference type="EMBL" id="JBHRWI010000033">
    <property type="protein sequence ID" value="MFC3514076.1"/>
    <property type="molecule type" value="Genomic_DNA"/>
</dbReference>
<keyword evidence="1" id="KW-0472">Membrane</keyword>
<sequence length="165" mass="18395">MGGRRPQELEPGETVLWTGCSLPRKRPRWLWVLLLGYLIGLAALGSAWNWGVAIQSGLTTLFFTAADRWRMKATLTRGRYTVTTRRVLVEATWWGRPICRAERLSDLAKAAVTDYRGGRAVEFGDREKSGNPGHRSNGMLIAPLALFVGDEADRLLEVVRTAQQG</sequence>
<evidence type="ECO:0000313" key="2">
    <source>
        <dbReference type="EMBL" id="MFC3514076.1"/>
    </source>
</evidence>
<evidence type="ECO:0008006" key="4">
    <source>
        <dbReference type="Google" id="ProtNLM"/>
    </source>
</evidence>
<keyword evidence="3" id="KW-1185">Reference proteome</keyword>
<protein>
    <recommendedName>
        <fullName evidence="4">PH domain-containing protein</fullName>
    </recommendedName>
</protein>
<gene>
    <name evidence="2" type="ORF">ACFORO_28185</name>
</gene>
<accession>A0ABV7QLZ4</accession>
<keyword evidence="1" id="KW-0812">Transmembrane</keyword>
<evidence type="ECO:0000313" key="3">
    <source>
        <dbReference type="Proteomes" id="UP001595764"/>
    </source>
</evidence>
<proteinExistence type="predicted"/>
<reference evidence="3" key="1">
    <citation type="journal article" date="2019" name="Int. J. Syst. Evol. Microbiol.">
        <title>The Global Catalogue of Microorganisms (GCM) 10K type strain sequencing project: providing services to taxonomists for standard genome sequencing and annotation.</title>
        <authorList>
            <consortium name="The Broad Institute Genomics Platform"/>
            <consortium name="The Broad Institute Genome Sequencing Center for Infectious Disease"/>
            <person name="Wu L."/>
            <person name="Ma J."/>
        </authorList>
    </citation>
    <scope>NUCLEOTIDE SEQUENCE [LARGE SCALE GENOMIC DNA]</scope>
    <source>
        <strain evidence="3">CGMCC 4.7682</strain>
    </source>
</reference>
<comment type="caution">
    <text evidence="2">The sequence shown here is derived from an EMBL/GenBank/DDBJ whole genome shotgun (WGS) entry which is preliminary data.</text>
</comment>
<name>A0ABV7QLZ4_9PSEU</name>
<evidence type="ECO:0000256" key="1">
    <source>
        <dbReference type="SAM" id="Phobius"/>
    </source>
</evidence>
<dbReference type="RefSeq" id="WP_377873755.1">
    <property type="nucleotide sequence ID" value="NZ_JBHMAY010000059.1"/>
</dbReference>
<keyword evidence="1" id="KW-1133">Transmembrane helix</keyword>
<feature type="transmembrane region" description="Helical" evidence="1">
    <location>
        <begin position="29"/>
        <end position="46"/>
    </location>
</feature>